<keyword evidence="6" id="KW-0456">Lyase</keyword>
<dbReference type="SFLD" id="SFLDF00111">
    <property type="entry name" value="L-fuconate_dehydratase"/>
    <property type="match status" value="1"/>
</dbReference>
<organism evidence="8 9">
    <name type="scientific">Streptomyces ziwulingensis</name>
    <dbReference type="NCBI Taxonomy" id="1045501"/>
    <lineage>
        <taxon>Bacteria</taxon>
        <taxon>Bacillati</taxon>
        <taxon>Actinomycetota</taxon>
        <taxon>Actinomycetes</taxon>
        <taxon>Kitasatosporales</taxon>
        <taxon>Streptomycetaceae</taxon>
        <taxon>Streptomyces</taxon>
    </lineage>
</organism>
<comment type="catalytic activity">
    <reaction evidence="1">
        <text>L-fuconate = 2-dehydro-3-deoxy-L-fuconate + H2O</text>
        <dbReference type="Rhea" id="RHEA:22772"/>
        <dbReference type="ChEBI" id="CHEBI:15377"/>
        <dbReference type="ChEBI" id="CHEBI:21291"/>
        <dbReference type="ChEBI" id="CHEBI:37448"/>
        <dbReference type="EC" id="4.2.1.68"/>
    </reaction>
</comment>
<dbReference type="InterPro" id="IPR034610">
    <property type="entry name" value="L-fuconate_dehydratase"/>
</dbReference>
<dbReference type="InterPro" id="IPR013341">
    <property type="entry name" value="Mandelate_racemase_N_dom"/>
</dbReference>
<keyword evidence="9" id="KW-1185">Reference proteome</keyword>
<dbReference type="InterPro" id="IPR013342">
    <property type="entry name" value="Mandelate_racemase_C"/>
</dbReference>
<comment type="caution">
    <text evidence="8">The sequence shown here is derived from an EMBL/GenBank/DDBJ whole genome shotgun (WGS) entry which is preliminary data.</text>
</comment>
<dbReference type="PANTHER" id="PTHR13794">
    <property type="entry name" value="ENOLASE SUPERFAMILY, MANDELATE RACEMASE"/>
    <property type="match status" value="1"/>
</dbReference>
<gene>
    <name evidence="8" type="ORF">GCM10023220_44420</name>
</gene>
<dbReference type="InterPro" id="IPR046945">
    <property type="entry name" value="RHMD-like"/>
</dbReference>
<dbReference type="InterPro" id="IPR029065">
    <property type="entry name" value="Enolase_C-like"/>
</dbReference>
<evidence type="ECO:0000256" key="4">
    <source>
        <dbReference type="ARBA" id="ARBA00022723"/>
    </source>
</evidence>
<comment type="cofactor">
    <cofactor evidence="2">
        <name>Mg(2+)</name>
        <dbReference type="ChEBI" id="CHEBI:18420"/>
    </cofactor>
</comment>
<evidence type="ECO:0000313" key="9">
    <source>
        <dbReference type="Proteomes" id="UP001501265"/>
    </source>
</evidence>
<evidence type="ECO:0000256" key="2">
    <source>
        <dbReference type="ARBA" id="ARBA00001946"/>
    </source>
</evidence>
<dbReference type="InterPro" id="IPR018110">
    <property type="entry name" value="Mandel_Rmase/mucon_lact_enz_CS"/>
</dbReference>
<dbReference type="Pfam" id="PF02746">
    <property type="entry name" value="MR_MLE_N"/>
    <property type="match status" value="1"/>
</dbReference>
<evidence type="ECO:0000259" key="7">
    <source>
        <dbReference type="SMART" id="SM00922"/>
    </source>
</evidence>
<accession>A0ABP9CED4</accession>
<dbReference type="SFLD" id="SFLDG00179">
    <property type="entry name" value="mandelate_racemase"/>
    <property type="match status" value="1"/>
</dbReference>
<evidence type="ECO:0000256" key="5">
    <source>
        <dbReference type="ARBA" id="ARBA00022842"/>
    </source>
</evidence>
<dbReference type="SFLD" id="SFLDS00001">
    <property type="entry name" value="Enolase"/>
    <property type="match status" value="1"/>
</dbReference>
<dbReference type="PROSITE" id="PS00909">
    <property type="entry name" value="MR_MLE_2"/>
    <property type="match status" value="1"/>
</dbReference>
<dbReference type="SUPFAM" id="SSF54826">
    <property type="entry name" value="Enolase N-terminal domain-like"/>
    <property type="match status" value="1"/>
</dbReference>
<keyword evidence="4" id="KW-0479">Metal-binding</keyword>
<dbReference type="Pfam" id="PF13378">
    <property type="entry name" value="MR_MLE_C"/>
    <property type="match status" value="1"/>
</dbReference>
<sequence length="452" mass="48829">MPATDARVIAVDTYDIRFPTSRELDGSDAMNPDPDYSAAYVVLRTDAEQAPRGHGFAFTIGRGNEVQVAAVHALRPHLLGRSVDALCADPGTLYRDLVGDSQLRWLGPEKGVMHMAIGAVVNAVWDLAARRAGKPLWRLLADAEPEWLVGQVDFRHLTDALTPDEALELLRRGRAGAAARTDRLLATGYPAYTTSPGWLGYDDDKLTRLAVRAVADGFRQIKLKVGADLDDDIRRCRAARAAIGPGVRLALDANQRWDVPEAIRWTNALAEFDPYWIEEPTSPDDVLGHAAVRCGVAPVKVATGEHAANRIVFKQFLQAGAVDIVQIDATRVAGVNENLAVLLLAAKYGVPVCPHAGGVGLCELVQHLAMFDYLALTGTTEDRVIEYVDHLHDHFLDPVVIRAGHYTAPTAPGFSAALRPESIARYTYPGGTFWTADAAAKAAAERVGGRAA</sequence>
<proteinExistence type="predicted"/>
<dbReference type="SMART" id="SM00922">
    <property type="entry name" value="MR_MLE"/>
    <property type="match status" value="1"/>
</dbReference>
<name>A0ABP9CED4_9ACTN</name>
<evidence type="ECO:0000313" key="8">
    <source>
        <dbReference type="EMBL" id="GAA4808960.1"/>
    </source>
</evidence>
<dbReference type="SUPFAM" id="SSF51604">
    <property type="entry name" value="Enolase C-terminal domain-like"/>
    <property type="match status" value="1"/>
</dbReference>
<evidence type="ECO:0000256" key="6">
    <source>
        <dbReference type="ARBA" id="ARBA00023239"/>
    </source>
</evidence>
<protein>
    <recommendedName>
        <fullName evidence="3">L-fuconate dehydratase</fullName>
        <ecNumber evidence="3">4.2.1.68</ecNumber>
    </recommendedName>
</protein>
<keyword evidence="5" id="KW-0460">Magnesium</keyword>
<feature type="domain" description="Mandelate racemase/muconate lactonizing enzyme C-terminal" evidence="7">
    <location>
        <begin position="203"/>
        <end position="299"/>
    </location>
</feature>
<dbReference type="RefSeq" id="WP_345621748.1">
    <property type="nucleotide sequence ID" value="NZ_BAABIG010000046.1"/>
</dbReference>
<reference evidence="9" key="1">
    <citation type="journal article" date="2019" name="Int. J. Syst. Evol. Microbiol.">
        <title>The Global Catalogue of Microorganisms (GCM) 10K type strain sequencing project: providing services to taxonomists for standard genome sequencing and annotation.</title>
        <authorList>
            <consortium name="The Broad Institute Genomics Platform"/>
            <consortium name="The Broad Institute Genome Sequencing Center for Infectious Disease"/>
            <person name="Wu L."/>
            <person name="Ma J."/>
        </authorList>
    </citation>
    <scope>NUCLEOTIDE SEQUENCE [LARGE SCALE GENOMIC DNA]</scope>
    <source>
        <strain evidence="9">JCM 18081</strain>
    </source>
</reference>
<evidence type="ECO:0000256" key="1">
    <source>
        <dbReference type="ARBA" id="ARBA00001737"/>
    </source>
</evidence>
<dbReference type="InterPro" id="IPR029017">
    <property type="entry name" value="Enolase-like_N"/>
</dbReference>
<dbReference type="EMBL" id="BAABIG010000046">
    <property type="protein sequence ID" value="GAA4808960.1"/>
    <property type="molecule type" value="Genomic_DNA"/>
</dbReference>
<dbReference type="InterPro" id="IPR036849">
    <property type="entry name" value="Enolase-like_C_sf"/>
</dbReference>
<dbReference type="Gene3D" id="3.20.20.120">
    <property type="entry name" value="Enolase-like C-terminal domain"/>
    <property type="match status" value="1"/>
</dbReference>
<dbReference type="Gene3D" id="3.30.390.10">
    <property type="entry name" value="Enolase-like, N-terminal domain"/>
    <property type="match status" value="1"/>
</dbReference>
<dbReference type="EC" id="4.2.1.68" evidence="3"/>
<dbReference type="Proteomes" id="UP001501265">
    <property type="component" value="Unassembled WGS sequence"/>
</dbReference>
<evidence type="ECO:0000256" key="3">
    <source>
        <dbReference type="ARBA" id="ARBA00013142"/>
    </source>
</evidence>
<dbReference type="PANTHER" id="PTHR13794:SF58">
    <property type="entry name" value="MITOCHONDRIAL ENOLASE SUPERFAMILY MEMBER 1"/>
    <property type="match status" value="1"/>
</dbReference>